<reference evidence="2 3" key="1">
    <citation type="submission" date="2024-01" db="EMBL/GenBank/DDBJ databases">
        <title>The complete chloroplast genome sequence of Lithospermum erythrorhizon: insights into the phylogenetic relationship among Boraginaceae species and the maternal lineages of purple gromwells.</title>
        <authorList>
            <person name="Okada T."/>
            <person name="Watanabe K."/>
        </authorList>
    </citation>
    <scope>NUCLEOTIDE SEQUENCE [LARGE SCALE GENOMIC DNA]</scope>
</reference>
<dbReference type="AlphaFoldDB" id="A0AAV3Q4K5"/>
<dbReference type="EMBL" id="BAABME010003092">
    <property type="protein sequence ID" value="GAA0157383.1"/>
    <property type="molecule type" value="Genomic_DNA"/>
</dbReference>
<dbReference type="Proteomes" id="UP001454036">
    <property type="component" value="Unassembled WGS sequence"/>
</dbReference>
<gene>
    <name evidence="2" type="ORF">LIER_14661</name>
</gene>
<evidence type="ECO:0000313" key="3">
    <source>
        <dbReference type="Proteomes" id="UP001454036"/>
    </source>
</evidence>
<evidence type="ECO:0000256" key="1">
    <source>
        <dbReference type="SAM" id="MobiDB-lite"/>
    </source>
</evidence>
<proteinExistence type="predicted"/>
<feature type="compositionally biased region" description="Acidic residues" evidence="1">
    <location>
        <begin position="69"/>
        <end position="79"/>
    </location>
</feature>
<comment type="caution">
    <text evidence="2">The sequence shown here is derived from an EMBL/GenBank/DDBJ whole genome shotgun (WGS) entry which is preliminary data.</text>
</comment>
<accession>A0AAV3Q4K5</accession>
<feature type="region of interest" description="Disordered" evidence="1">
    <location>
        <begin position="1"/>
        <end position="79"/>
    </location>
</feature>
<feature type="compositionally biased region" description="Basic and acidic residues" evidence="1">
    <location>
        <begin position="20"/>
        <end position="47"/>
    </location>
</feature>
<evidence type="ECO:0000313" key="2">
    <source>
        <dbReference type="EMBL" id="GAA0157383.1"/>
    </source>
</evidence>
<feature type="compositionally biased region" description="Acidic residues" evidence="1">
    <location>
        <begin position="9"/>
        <end position="18"/>
    </location>
</feature>
<sequence>MTDKSASDVGEDVPEGDGVDVSHADTVTKAEDDVPEEAKESVPEEVRPSVVQLAVDDEWLSEHEPQGDNADEEVQESDVEDMVDVITKRRKATSKLKLNENRTRLANKRVPKNVVAVSTANMALNSKEEQAKWRFVANRRVAAEKMLSEVTKKNANIIGILEGAGVMPTVEAVGPYYPQLVRDFVCNMTEDIDDPASPNFQKSSLARKSMLEARMRILNGDNDTEDEPFVSDSGVEATQA</sequence>
<name>A0AAV3Q4K5_LITER</name>
<feature type="region of interest" description="Disordered" evidence="1">
    <location>
        <begin position="216"/>
        <end position="240"/>
    </location>
</feature>
<protein>
    <submittedName>
        <fullName evidence="2">Uncharacterized protein</fullName>
    </submittedName>
</protein>
<organism evidence="2 3">
    <name type="scientific">Lithospermum erythrorhizon</name>
    <name type="common">Purple gromwell</name>
    <name type="synonym">Lithospermum officinale var. erythrorhizon</name>
    <dbReference type="NCBI Taxonomy" id="34254"/>
    <lineage>
        <taxon>Eukaryota</taxon>
        <taxon>Viridiplantae</taxon>
        <taxon>Streptophyta</taxon>
        <taxon>Embryophyta</taxon>
        <taxon>Tracheophyta</taxon>
        <taxon>Spermatophyta</taxon>
        <taxon>Magnoliopsida</taxon>
        <taxon>eudicotyledons</taxon>
        <taxon>Gunneridae</taxon>
        <taxon>Pentapetalae</taxon>
        <taxon>asterids</taxon>
        <taxon>lamiids</taxon>
        <taxon>Boraginales</taxon>
        <taxon>Boraginaceae</taxon>
        <taxon>Boraginoideae</taxon>
        <taxon>Lithospermeae</taxon>
        <taxon>Lithospermum</taxon>
    </lineage>
</organism>
<keyword evidence="3" id="KW-1185">Reference proteome</keyword>